<dbReference type="GO" id="GO:0006302">
    <property type="term" value="P:double-strand break repair"/>
    <property type="evidence" value="ECO:0007669"/>
    <property type="project" value="TreeGrafter"/>
</dbReference>
<gene>
    <name evidence="5" type="ORF">E6K72_05820</name>
</gene>
<dbReference type="SMART" id="SM00482">
    <property type="entry name" value="POLAc"/>
    <property type="match status" value="1"/>
</dbReference>
<dbReference type="EMBL" id="VBOS01000194">
    <property type="protein sequence ID" value="TMQ55918.1"/>
    <property type="molecule type" value="Genomic_DNA"/>
</dbReference>
<dbReference type="GO" id="GO:0003677">
    <property type="term" value="F:DNA binding"/>
    <property type="evidence" value="ECO:0007669"/>
    <property type="project" value="InterPro"/>
</dbReference>
<dbReference type="PANTHER" id="PTHR10133">
    <property type="entry name" value="DNA POLYMERASE I"/>
    <property type="match status" value="1"/>
</dbReference>
<evidence type="ECO:0000256" key="3">
    <source>
        <dbReference type="ARBA" id="ARBA00049244"/>
    </source>
</evidence>
<dbReference type="PANTHER" id="PTHR10133:SF27">
    <property type="entry name" value="DNA POLYMERASE NU"/>
    <property type="match status" value="1"/>
</dbReference>
<evidence type="ECO:0000313" key="6">
    <source>
        <dbReference type="Proteomes" id="UP000317716"/>
    </source>
</evidence>
<accession>A0A538SWZ5</accession>
<feature type="domain" description="DNA-directed DNA polymerase family A palm" evidence="4">
    <location>
        <begin position="1"/>
        <end position="91"/>
    </location>
</feature>
<sequence length="127" mass="14208">MSSPTTSAWQQGFVATLLHRRRWVPEIHSKNGQERAFAERIAVNTPIQGSAADLMKLAMIRVRASLKHGHPSARLLLQVHDELLLECPAEEASGLSERVRTEMEGCFELSVPLRVTVGRGPTWFDVH</sequence>
<dbReference type="Proteomes" id="UP000317716">
    <property type="component" value="Unassembled WGS sequence"/>
</dbReference>
<dbReference type="Pfam" id="PF00476">
    <property type="entry name" value="DNA_pol_A"/>
    <property type="match status" value="1"/>
</dbReference>
<name>A0A538SWZ5_UNCEI</name>
<comment type="caution">
    <text evidence="5">The sequence shown here is derived from an EMBL/GenBank/DDBJ whole genome shotgun (WGS) entry which is preliminary data.</text>
</comment>
<evidence type="ECO:0000256" key="1">
    <source>
        <dbReference type="ARBA" id="ARBA00012417"/>
    </source>
</evidence>
<dbReference type="InterPro" id="IPR001098">
    <property type="entry name" value="DNA-dir_DNA_pol_A_palm_dom"/>
</dbReference>
<evidence type="ECO:0000259" key="4">
    <source>
        <dbReference type="SMART" id="SM00482"/>
    </source>
</evidence>
<reference evidence="5 6" key="1">
    <citation type="journal article" date="2019" name="Nat. Microbiol.">
        <title>Mediterranean grassland soil C-N compound turnover is dependent on rainfall and depth, and is mediated by genomically divergent microorganisms.</title>
        <authorList>
            <person name="Diamond S."/>
            <person name="Andeer P.F."/>
            <person name="Li Z."/>
            <person name="Crits-Christoph A."/>
            <person name="Burstein D."/>
            <person name="Anantharaman K."/>
            <person name="Lane K.R."/>
            <person name="Thomas B.C."/>
            <person name="Pan C."/>
            <person name="Northen T.R."/>
            <person name="Banfield J.F."/>
        </authorList>
    </citation>
    <scope>NUCLEOTIDE SEQUENCE [LARGE SCALE GENOMIC DNA]</scope>
    <source>
        <strain evidence="5">WS_2</strain>
    </source>
</reference>
<comment type="catalytic activity">
    <reaction evidence="3">
        <text>DNA(n) + a 2'-deoxyribonucleoside 5'-triphosphate = DNA(n+1) + diphosphate</text>
        <dbReference type="Rhea" id="RHEA:22508"/>
        <dbReference type="Rhea" id="RHEA-COMP:17339"/>
        <dbReference type="Rhea" id="RHEA-COMP:17340"/>
        <dbReference type="ChEBI" id="CHEBI:33019"/>
        <dbReference type="ChEBI" id="CHEBI:61560"/>
        <dbReference type="ChEBI" id="CHEBI:173112"/>
        <dbReference type="EC" id="2.7.7.7"/>
    </reaction>
</comment>
<evidence type="ECO:0000313" key="5">
    <source>
        <dbReference type="EMBL" id="TMQ55918.1"/>
    </source>
</evidence>
<protein>
    <recommendedName>
        <fullName evidence="1">DNA-directed DNA polymerase</fullName>
        <ecNumber evidence="1">2.7.7.7</ecNumber>
    </recommendedName>
</protein>
<dbReference type="PRINTS" id="PR00868">
    <property type="entry name" value="DNAPOLI"/>
</dbReference>
<proteinExistence type="predicted"/>
<dbReference type="GO" id="GO:0006261">
    <property type="term" value="P:DNA-templated DNA replication"/>
    <property type="evidence" value="ECO:0007669"/>
    <property type="project" value="InterPro"/>
</dbReference>
<dbReference type="EC" id="2.7.7.7" evidence="1"/>
<dbReference type="InterPro" id="IPR043502">
    <property type="entry name" value="DNA/RNA_pol_sf"/>
</dbReference>
<keyword evidence="2" id="KW-0235">DNA replication</keyword>
<dbReference type="Gene3D" id="3.30.70.370">
    <property type="match status" value="1"/>
</dbReference>
<dbReference type="InterPro" id="IPR002298">
    <property type="entry name" value="DNA_polymerase_A"/>
</dbReference>
<organism evidence="5 6">
    <name type="scientific">Eiseniibacteriota bacterium</name>
    <dbReference type="NCBI Taxonomy" id="2212470"/>
    <lineage>
        <taxon>Bacteria</taxon>
        <taxon>Candidatus Eiseniibacteriota</taxon>
    </lineage>
</organism>
<dbReference type="AlphaFoldDB" id="A0A538SWZ5"/>
<dbReference type="GO" id="GO:0003887">
    <property type="term" value="F:DNA-directed DNA polymerase activity"/>
    <property type="evidence" value="ECO:0007669"/>
    <property type="project" value="UniProtKB-EC"/>
</dbReference>
<dbReference type="SUPFAM" id="SSF56672">
    <property type="entry name" value="DNA/RNA polymerases"/>
    <property type="match status" value="1"/>
</dbReference>
<evidence type="ECO:0000256" key="2">
    <source>
        <dbReference type="ARBA" id="ARBA00022705"/>
    </source>
</evidence>